<evidence type="ECO:0000313" key="3">
    <source>
        <dbReference type="EMBL" id="MFE1754239.1"/>
    </source>
</evidence>
<dbReference type="Proteomes" id="UP001599756">
    <property type="component" value="Unassembled WGS sequence"/>
</dbReference>
<dbReference type="InterPro" id="IPR036366">
    <property type="entry name" value="PGBDSf"/>
</dbReference>
<dbReference type="Gene3D" id="1.10.101.10">
    <property type="entry name" value="PGBD-like superfamily/PGBD"/>
    <property type="match status" value="1"/>
</dbReference>
<dbReference type="EMBL" id="JBHYTS010000054">
    <property type="protein sequence ID" value="MFE1754239.1"/>
    <property type="molecule type" value="Genomic_DNA"/>
</dbReference>
<keyword evidence="1" id="KW-0732">Signal</keyword>
<protein>
    <submittedName>
        <fullName evidence="3">Peptidoglycan-binding protein</fullName>
    </submittedName>
</protein>
<comment type="caution">
    <text evidence="3">The sequence shown here is derived from an EMBL/GenBank/DDBJ whole genome shotgun (WGS) entry which is preliminary data.</text>
</comment>
<gene>
    <name evidence="3" type="ORF">ACFW88_27470</name>
</gene>
<organism evidence="3 4">
    <name type="scientific">Streptomyces anandii</name>
    <dbReference type="NCBI Taxonomy" id="285454"/>
    <lineage>
        <taxon>Bacteria</taxon>
        <taxon>Bacillati</taxon>
        <taxon>Actinomycetota</taxon>
        <taxon>Actinomycetes</taxon>
        <taxon>Kitasatosporales</taxon>
        <taxon>Streptomycetaceae</taxon>
        <taxon>Streptomyces</taxon>
    </lineage>
</organism>
<evidence type="ECO:0000256" key="1">
    <source>
        <dbReference type="SAM" id="SignalP"/>
    </source>
</evidence>
<name>A0ABW6HC80_9ACTN</name>
<dbReference type="InterPro" id="IPR002477">
    <property type="entry name" value="Peptidoglycan-bd-like"/>
</dbReference>
<sequence length="131" mass="13891">MIKRLMVSGAAALLGVGGLMVPSASAVSEHAPASAAADCTIVWRVSANYHGFTAGYSWAWNAIVRKGDTGDQVREIQCLTQYWGSDPGKVDGVFGQLTEDAVKQQQQHCNIAQDGEVGPDTWRCLRGGGPN</sequence>
<evidence type="ECO:0000259" key="2">
    <source>
        <dbReference type="Pfam" id="PF01471"/>
    </source>
</evidence>
<feature type="chain" id="PRO_5046087858" evidence="1">
    <location>
        <begin position="27"/>
        <end position="131"/>
    </location>
</feature>
<dbReference type="InterPro" id="IPR036365">
    <property type="entry name" value="PGBD-like_sf"/>
</dbReference>
<reference evidence="3 4" key="1">
    <citation type="submission" date="2024-09" db="EMBL/GenBank/DDBJ databases">
        <title>The Natural Products Discovery Center: Release of the First 8490 Sequenced Strains for Exploring Actinobacteria Biosynthetic Diversity.</title>
        <authorList>
            <person name="Kalkreuter E."/>
            <person name="Kautsar S.A."/>
            <person name="Yang D."/>
            <person name="Bader C.D."/>
            <person name="Teijaro C.N."/>
            <person name="Fluegel L."/>
            <person name="Davis C.M."/>
            <person name="Simpson J.R."/>
            <person name="Lauterbach L."/>
            <person name="Steele A.D."/>
            <person name="Gui C."/>
            <person name="Meng S."/>
            <person name="Li G."/>
            <person name="Viehrig K."/>
            <person name="Ye F."/>
            <person name="Su P."/>
            <person name="Kiefer A.F."/>
            <person name="Nichols A."/>
            <person name="Cepeda A.J."/>
            <person name="Yan W."/>
            <person name="Fan B."/>
            <person name="Jiang Y."/>
            <person name="Adhikari A."/>
            <person name="Zheng C.-J."/>
            <person name="Schuster L."/>
            <person name="Cowan T.M."/>
            <person name="Smanski M.J."/>
            <person name="Chevrette M.G."/>
            <person name="De Carvalho L.P.S."/>
            <person name="Shen B."/>
        </authorList>
    </citation>
    <scope>NUCLEOTIDE SEQUENCE [LARGE SCALE GENOMIC DNA]</scope>
    <source>
        <strain evidence="3 4">NPDC059500</strain>
    </source>
</reference>
<evidence type="ECO:0000313" key="4">
    <source>
        <dbReference type="Proteomes" id="UP001599756"/>
    </source>
</evidence>
<keyword evidence="4" id="KW-1185">Reference proteome</keyword>
<dbReference type="Pfam" id="PF01471">
    <property type="entry name" value="PG_binding_1"/>
    <property type="match status" value="1"/>
</dbReference>
<dbReference type="SUPFAM" id="SSF47090">
    <property type="entry name" value="PGBD-like"/>
    <property type="match status" value="1"/>
</dbReference>
<dbReference type="RefSeq" id="WP_381830579.1">
    <property type="nucleotide sequence ID" value="NZ_JBHYTS010000054.1"/>
</dbReference>
<feature type="signal peptide" evidence="1">
    <location>
        <begin position="1"/>
        <end position="26"/>
    </location>
</feature>
<proteinExistence type="predicted"/>
<feature type="domain" description="Peptidoglycan binding-like" evidence="2">
    <location>
        <begin position="69"/>
        <end position="125"/>
    </location>
</feature>
<accession>A0ABW6HC80</accession>